<evidence type="ECO:0000256" key="1">
    <source>
        <dbReference type="ARBA" id="ARBA00022517"/>
    </source>
</evidence>
<keyword evidence="1 6" id="KW-0690">Ribosome biogenesis</keyword>
<dbReference type="HAMAP" id="MF_01468">
    <property type="entry name" value="RNase_Mini_III"/>
    <property type="match status" value="1"/>
</dbReference>
<keyword evidence="3 6" id="KW-0540">Nuclease</keyword>
<gene>
    <name evidence="6" type="primary">mrnC</name>
    <name evidence="8" type="ordered locus">Clocel_3753</name>
</gene>
<dbReference type="STRING" id="573061.Clocel_3753"/>
<organism evidence="8 9">
    <name type="scientific">Clostridium cellulovorans (strain ATCC 35296 / DSM 3052 / OCM 3 / 743B)</name>
    <dbReference type="NCBI Taxonomy" id="573061"/>
    <lineage>
        <taxon>Bacteria</taxon>
        <taxon>Bacillati</taxon>
        <taxon>Bacillota</taxon>
        <taxon>Clostridia</taxon>
        <taxon>Eubacteriales</taxon>
        <taxon>Clostridiaceae</taxon>
        <taxon>Clostridium</taxon>
    </lineage>
</organism>
<reference evidence="8 9" key="1">
    <citation type="submission" date="2010-08" db="EMBL/GenBank/DDBJ databases">
        <title>Complete sequence of Clostridium cellulovorans 743B.</title>
        <authorList>
            <consortium name="US DOE Joint Genome Institute"/>
            <person name="Lucas S."/>
            <person name="Copeland A."/>
            <person name="Lapidus A."/>
            <person name="Cheng J.-F."/>
            <person name="Bruce D."/>
            <person name="Goodwin L."/>
            <person name="Pitluck S."/>
            <person name="Chertkov O."/>
            <person name="Detter J.C."/>
            <person name="Han C."/>
            <person name="Tapia R."/>
            <person name="Land M."/>
            <person name="Hauser L."/>
            <person name="Chang Y.-J."/>
            <person name="Jeffries C."/>
            <person name="Kyrpides N."/>
            <person name="Ivanova N."/>
            <person name="Mikhailova N."/>
            <person name="Hemme C.L."/>
            <person name="Woyke T."/>
        </authorList>
    </citation>
    <scope>NUCLEOTIDE SEQUENCE [LARGE SCALE GENOMIC DNA]</scope>
    <source>
        <strain evidence="9">ATCC 35296 / DSM 3052 / OCM 3 / 743B</strain>
    </source>
</reference>
<dbReference type="Pfam" id="PF00636">
    <property type="entry name" value="Ribonuclease_3"/>
    <property type="match status" value="1"/>
</dbReference>
<dbReference type="InterPro" id="IPR000999">
    <property type="entry name" value="RNase_III_dom"/>
</dbReference>
<comment type="subunit">
    <text evidence="6">Homodimer.</text>
</comment>
<comment type="subcellular location">
    <subcellularLocation>
        <location evidence="6">Cytoplasm</location>
    </subcellularLocation>
</comment>
<dbReference type="Gene3D" id="1.10.1520.10">
    <property type="entry name" value="Ribonuclease III domain"/>
    <property type="match status" value="1"/>
</dbReference>
<dbReference type="PIRSF" id="PIRSF005520">
    <property type="entry name" value="UCP005520"/>
    <property type="match status" value="1"/>
</dbReference>
<comment type="similarity">
    <text evidence="6">Belongs to the MrnC RNase family.</text>
</comment>
<protein>
    <recommendedName>
        <fullName evidence="6">Mini-ribonuclease 3</fullName>
        <shortName evidence="6">Mini-3</shortName>
        <shortName evidence="6">Mini-RNase 3</shortName>
        <ecNumber evidence="6">3.1.26.-</ecNumber>
    </recommendedName>
    <alternativeName>
        <fullName evidence="6">Mini-RNase III</fullName>
        <shortName evidence="6">Mini-III</shortName>
    </alternativeName>
</protein>
<keyword evidence="6" id="KW-0694">RNA-binding</keyword>
<proteinExistence type="inferred from homology"/>
<keyword evidence="6" id="KW-0699">rRNA-binding</keyword>
<evidence type="ECO:0000313" key="9">
    <source>
        <dbReference type="Proteomes" id="UP000002730"/>
    </source>
</evidence>
<feature type="domain" description="RNase III" evidence="7">
    <location>
        <begin position="4"/>
        <end position="137"/>
    </location>
</feature>
<comment type="function">
    <text evidence="6">Involved in correct processing of both the 5' and 3' ends of 23S rRNA precursor. Processes 30S rRNA precursor transcript even in absence of ribonuclease 3 (Rnc); Rnc processes 30S rRNA into smaller rRNA precursors.</text>
</comment>
<dbReference type="GO" id="GO:0004525">
    <property type="term" value="F:ribonuclease III activity"/>
    <property type="evidence" value="ECO:0007669"/>
    <property type="project" value="InterPro"/>
</dbReference>
<dbReference type="InterPro" id="IPR036389">
    <property type="entry name" value="RNase_III_sf"/>
</dbReference>
<name>D9SXC0_CLOC7</name>
<keyword evidence="6" id="KW-0963">Cytoplasm</keyword>
<feature type="active site" evidence="6">
    <location>
        <position position="28"/>
    </location>
</feature>
<dbReference type="EMBL" id="CP002160">
    <property type="protein sequence ID" value="ADL53423.1"/>
    <property type="molecule type" value="Genomic_DNA"/>
</dbReference>
<dbReference type="Proteomes" id="UP000002730">
    <property type="component" value="Chromosome"/>
</dbReference>
<dbReference type="KEGG" id="ccb:Clocel_3753"/>
<keyword evidence="5 6" id="KW-0378">Hydrolase</keyword>
<dbReference type="HOGENOM" id="CLU_091169_2_1_9"/>
<dbReference type="EC" id="3.1.26.-" evidence="6"/>
<dbReference type="PANTHER" id="PTHR34276">
    <property type="entry name" value="MINI-RIBONUCLEASE 3"/>
    <property type="match status" value="1"/>
</dbReference>
<keyword evidence="6" id="KW-0460">Magnesium</keyword>
<dbReference type="GO" id="GO:0005737">
    <property type="term" value="C:cytoplasm"/>
    <property type="evidence" value="ECO:0007669"/>
    <property type="project" value="UniProtKB-SubCell"/>
</dbReference>
<evidence type="ECO:0000256" key="3">
    <source>
        <dbReference type="ARBA" id="ARBA00022722"/>
    </source>
</evidence>
<sequence>MDFDILKNSFTKESASQLNSLVLAYIGDAVYEVFVRSHLINENRNTLVNKLHKEATNYVKAEAQSNFIHGIFSELTEEEVAVYKRGRNTKSYTKPKNAEVKHYRNATGFEALVGYLYLSEQMERLNYLLKKLIAETK</sequence>
<dbReference type="CDD" id="cd00593">
    <property type="entry name" value="RIBOc"/>
    <property type="match status" value="1"/>
</dbReference>
<evidence type="ECO:0000259" key="7">
    <source>
        <dbReference type="SMART" id="SM00535"/>
    </source>
</evidence>
<evidence type="ECO:0000256" key="2">
    <source>
        <dbReference type="ARBA" id="ARBA00022552"/>
    </source>
</evidence>
<dbReference type="eggNOG" id="COG1939">
    <property type="taxonomic scope" value="Bacteria"/>
</dbReference>
<evidence type="ECO:0000256" key="4">
    <source>
        <dbReference type="ARBA" id="ARBA00022759"/>
    </source>
</evidence>
<comment type="cofactor">
    <cofactor evidence="6">
        <name>Mg(2+)</name>
        <dbReference type="ChEBI" id="CHEBI:18420"/>
    </cofactor>
</comment>
<dbReference type="AlphaFoldDB" id="D9SXC0"/>
<accession>D9SXC0</accession>
<evidence type="ECO:0000256" key="6">
    <source>
        <dbReference type="HAMAP-Rule" id="MF_01468"/>
    </source>
</evidence>
<evidence type="ECO:0000313" key="8">
    <source>
        <dbReference type="EMBL" id="ADL53423.1"/>
    </source>
</evidence>
<evidence type="ECO:0000256" key="5">
    <source>
        <dbReference type="ARBA" id="ARBA00022801"/>
    </source>
</evidence>
<keyword evidence="2 6" id="KW-0698">rRNA processing</keyword>
<keyword evidence="4 6" id="KW-0255">Endonuclease</keyword>
<dbReference type="InterPro" id="IPR008226">
    <property type="entry name" value="Mini3_fam"/>
</dbReference>
<dbReference type="GO" id="GO:0006364">
    <property type="term" value="P:rRNA processing"/>
    <property type="evidence" value="ECO:0007669"/>
    <property type="project" value="UniProtKB-UniRule"/>
</dbReference>
<dbReference type="RefSeq" id="WP_010073761.1">
    <property type="nucleotide sequence ID" value="NC_014393.1"/>
</dbReference>
<dbReference type="SMART" id="SM00535">
    <property type="entry name" value="RIBOc"/>
    <property type="match status" value="1"/>
</dbReference>
<dbReference type="SUPFAM" id="SSF69065">
    <property type="entry name" value="RNase III domain-like"/>
    <property type="match status" value="1"/>
</dbReference>
<dbReference type="PANTHER" id="PTHR34276:SF1">
    <property type="entry name" value="MINI-RIBONUCLEASE 3"/>
    <property type="match status" value="1"/>
</dbReference>
<dbReference type="OrthoDB" id="46571at2"/>
<dbReference type="GO" id="GO:0019843">
    <property type="term" value="F:rRNA binding"/>
    <property type="evidence" value="ECO:0007669"/>
    <property type="project" value="UniProtKB-UniRule"/>
</dbReference>
<keyword evidence="9" id="KW-1185">Reference proteome</keyword>